<comment type="function">
    <text evidence="7">Catalyzes the conversion of long-chain fatty acids to their active form acyl-CoAs for both synthesis of cellular lipids, and degradation via beta-oxidation.</text>
</comment>
<dbReference type="PANTHER" id="PTHR43272">
    <property type="entry name" value="LONG-CHAIN-FATTY-ACID--COA LIGASE"/>
    <property type="match status" value="1"/>
</dbReference>
<dbReference type="Pfam" id="PF00501">
    <property type="entry name" value="AMP-binding"/>
    <property type="match status" value="1"/>
</dbReference>
<dbReference type="EC" id="6.2.1.3" evidence="6 7"/>
<sequence>MNKNLVAVGEARPAAGDKPSASPAYRHVSAKDAMPAVEASTLFELFERSATKYAKNACLGVRKVDDKGAVGPFVFMNYAEVAAKVKDVASGLAAVGGAPGAKVGVFGPNCPEWMIAMQACNRLNTVCVPLYDSLGENAIEYIINHAEAAVAFVATTKLGALAKALDKTKDTLKTIVYWGKGDAAAIKSAKDMGYAVHSFEELSKMGADKPADAVPPKPDDLCTIMYTSGTTGDPKGVMLKHSAVLGGMAAAYFYAKENGIDFNEKDVFLSYLPLAHIFDRVNEELFLYLGASIGYWQGDVYKLLDDIGSLKPTFFVGVPRVFDRIYAKVMGGVKTAPFVKRTLFNWGYSRKLNFLRAGRPQAHAAPFFDRLVFSKVKAALGGRVKALVSGGAPLSPHVEDFLRVAMCCPVVQGYGLTETCAASCIAVADDIHQAATVGPPTPTTELRLESVPDMKCDALDKDEPRGEVLLRGTGLFSGYYKAQDKTDEVMDADGWFHTGDIGIITKAGALKIVDRKKNIFKLSQGEYIAVEKVEAVYKKNLLVEQVWVYGNSFESCLVGVVVPVAATVTEWAKANGVSGDFAAVCADPKTKAYVLAELTATAKEEKLKGFEQMKDIVLEAEPFSVEDELMTPTFKLKRPQLQAKYQKRVDAMYEALKAKESSKC</sequence>
<evidence type="ECO:0000256" key="1">
    <source>
        <dbReference type="ARBA" id="ARBA00006432"/>
    </source>
</evidence>
<dbReference type="AlphaFoldDB" id="A0A7R9Z287"/>
<feature type="domain" description="AMP-dependent synthetase/ligase" evidence="8">
    <location>
        <begin position="66"/>
        <end position="480"/>
    </location>
</feature>
<dbReference type="InterPro" id="IPR042099">
    <property type="entry name" value="ANL_N_sf"/>
</dbReference>
<dbReference type="SUPFAM" id="SSF56801">
    <property type="entry name" value="Acetyl-CoA synthetase-like"/>
    <property type="match status" value="1"/>
</dbReference>
<evidence type="ECO:0000256" key="7">
    <source>
        <dbReference type="RuleBase" id="RU369030"/>
    </source>
</evidence>
<dbReference type="PROSITE" id="PS00455">
    <property type="entry name" value="AMP_BINDING"/>
    <property type="match status" value="1"/>
</dbReference>
<dbReference type="InterPro" id="IPR020845">
    <property type="entry name" value="AMP-binding_CS"/>
</dbReference>
<evidence type="ECO:0000256" key="4">
    <source>
        <dbReference type="ARBA" id="ARBA00022832"/>
    </source>
</evidence>
<dbReference type="InterPro" id="IPR045311">
    <property type="entry name" value="LC-FACS_euk"/>
</dbReference>
<keyword evidence="3 7" id="KW-0547">Nucleotide-binding</keyword>
<evidence type="ECO:0000313" key="9">
    <source>
        <dbReference type="EMBL" id="CAD8300993.1"/>
    </source>
</evidence>
<keyword evidence="7" id="KW-0443">Lipid metabolism</keyword>
<evidence type="ECO:0000256" key="3">
    <source>
        <dbReference type="ARBA" id="ARBA00022741"/>
    </source>
</evidence>
<protein>
    <recommendedName>
        <fullName evidence="6 7">Long-chain-fatty-acid--CoA ligase</fullName>
        <ecNumber evidence="6 7">6.2.1.3</ecNumber>
    </recommendedName>
</protein>
<dbReference type="GO" id="GO:0005783">
    <property type="term" value="C:endoplasmic reticulum"/>
    <property type="evidence" value="ECO:0007669"/>
    <property type="project" value="TreeGrafter"/>
</dbReference>
<dbReference type="EMBL" id="HBEC01034105">
    <property type="protein sequence ID" value="CAD8300993.1"/>
    <property type="molecule type" value="Transcribed_RNA"/>
</dbReference>
<proteinExistence type="inferred from homology"/>
<gene>
    <name evidence="9" type="ORF">CEUR00632_LOCUS15836</name>
</gene>
<comment type="catalytic activity">
    <reaction evidence="7">
        <text>a long-chain fatty acid + ATP + CoA = a long-chain fatty acyl-CoA + AMP + diphosphate</text>
        <dbReference type="Rhea" id="RHEA:15421"/>
        <dbReference type="ChEBI" id="CHEBI:30616"/>
        <dbReference type="ChEBI" id="CHEBI:33019"/>
        <dbReference type="ChEBI" id="CHEBI:57287"/>
        <dbReference type="ChEBI" id="CHEBI:57560"/>
        <dbReference type="ChEBI" id="CHEBI:83139"/>
        <dbReference type="ChEBI" id="CHEBI:456215"/>
        <dbReference type="EC" id="6.2.1.3"/>
    </reaction>
</comment>
<keyword evidence="5 7" id="KW-0067">ATP-binding</keyword>
<dbReference type="PANTHER" id="PTHR43272:SF3">
    <property type="entry name" value="LONG CHAIN ACYL-COA SYNTHETASE 4"/>
    <property type="match status" value="1"/>
</dbReference>
<dbReference type="GO" id="GO:0016020">
    <property type="term" value="C:membrane"/>
    <property type="evidence" value="ECO:0007669"/>
    <property type="project" value="TreeGrafter"/>
</dbReference>
<evidence type="ECO:0000256" key="6">
    <source>
        <dbReference type="ARBA" id="ARBA00026121"/>
    </source>
</evidence>
<organism evidence="9">
    <name type="scientific">Chlamydomonas euryale</name>
    <dbReference type="NCBI Taxonomy" id="1486919"/>
    <lineage>
        <taxon>Eukaryota</taxon>
        <taxon>Viridiplantae</taxon>
        <taxon>Chlorophyta</taxon>
        <taxon>core chlorophytes</taxon>
        <taxon>Chlorophyceae</taxon>
        <taxon>CS clade</taxon>
        <taxon>Chlamydomonadales</taxon>
        <taxon>Chlamydomonadaceae</taxon>
        <taxon>Chlamydomonas</taxon>
    </lineage>
</organism>
<reference evidence="9" key="1">
    <citation type="submission" date="2021-01" db="EMBL/GenBank/DDBJ databases">
        <authorList>
            <person name="Corre E."/>
            <person name="Pelletier E."/>
            <person name="Niang G."/>
            <person name="Scheremetjew M."/>
            <person name="Finn R."/>
            <person name="Kale V."/>
            <person name="Holt S."/>
            <person name="Cochrane G."/>
            <person name="Meng A."/>
            <person name="Brown T."/>
            <person name="Cohen L."/>
        </authorList>
    </citation>
    <scope>NUCLEOTIDE SEQUENCE</scope>
    <source>
        <strain evidence="9">CCMP219</strain>
    </source>
</reference>
<dbReference type="Gene3D" id="3.40.50.12780">
    <property type="entry name" value="N-terminal domain of ligase-like"/>
    <property type="match status" value="1"/>
</dbReference>
<evidence type="ECO:0000259" key="8">
    <source>
        <dbReference type="Pfam" id="PF00501"/>
    </source>
</evidence>
<comment type="similarity">
    <text evidence="1 7">Belongs to the ATP-dependent AMP-binding enzyme family.</text>
</comment>
<name>A0A7R9Z287_9CHLO</name>
<keyword evidence="2 7" id="KW-0436">Ligase</keyword>
<dbReference type="GO" id="GO:0004467">
    <property type="term" value="F:long-chain fatty acid-CoA ligase activity"/>
    <property type="evidence" value="ECO:0007669"/>
    <property type="project" value="UniProtKB-EC"/>
</dbReference>
<dbReference type="InterPro" id="IPR000873">
    <property type="entry name" value="AMP-dep_synth/lig_dom"/>
</dbReference>
<evidence type="ECO:0000256" key="2">
    <source>
        <dbReference type="ARBA" id="ARBA00022598"/>
    </source>
</evidence>
<dbReference type="GO" id="GO:0005524">
    <property type="term" value="F:ATP binding"/>
    <property type="evidence" value="ECO:0007669"/>
    <property type="project" value="UniProtKB-KW"/>
</dbReference>
<accession>A0A7R9Z287</accession>
<keyword evidence="4 7" id="KW-0276">Fatty acid metabolism</keyword>
<dbReference type="CDD" id="cd05927">
    <property type="entry name" value="LC-FACS_euk"/>
    <property type="match status" value="1"/>
</dbReference>
<evidence type="ECO:0000256" key="5">
    <source>
        <dbReference type="ARBA" id="ARBA00022840"/>
    </source>
</evidence>